<dbReference type="AlphaFoldDB" id="A0A0G0X3W2"/>
<dbReference type="InterPro" id="IPR052078">
    <property type="entry name" value="Trehalose_Metab_GTase"/>
</dbReference>
<gene>
    <name evidence="2" type="ORF">UU29_C0016G0013</name>
</gene>
<proteinExistence type="predicted"/>
<dbReference type="Proteomes" id="UP000034601">
    <property type="component" value="Unassembled WGS sequence"/>
</dbReference>
<organism evidence="2 3">
    <name type="scientific">Candidatus Daviesbacteria bacterium GW2011_GWA2_40_9</name>
    <dbReference type="NCBI Taxonomy" id="1618424"/>
    <lineage>
        <taxon>Bacteria</taxon>
        <taxon>Candidatus Daviesiibacteriota</taxon>
    </lineage>
</organism>
<dbReference type="Pfam" id="PF00534">
    <property type="entry name" value="Glycos_transf_1"/>
    <property type="match status" value="1"/>
</dbReference>
<keyword evidence="2" id="KW-0808">Transferase</keyword>
<dbReference type="Gene3D" id="3.40.50.2000">
    <property type="entry name" value="Glycogen Phosphorylase B"/>
    <property type="match status" value="1"/>
</dbReference>
<evidence type="ECO:0000313" key="2">
    <source>
        <dbReference type="EMBL" id="KKR82302.1"/>
    </source>
</evidence>
<comment type="caution">
    <text evidence="2">The sequence shown here is derived from an EMBL/GenBank/DDBJ whole genome shotgun (WGS) entry which is preliminary data.</text>
</comment>
<sequence length="252" mass="27880">MPQYSHQAFPQDKISIITPVIDPLASKNQPMDKAEAQRYLLSLGLDISQPLVTQVSRFDPWKDPQGVIDAYRTAKKEVSNLQLALVAQMATDDPEGIEVYEQVKKYAGDDPDIHLLVNLPDNDLAVNAFQTASDIIMQKSIREGFGLVVTEAMWKGAVVIGGNVGGIKFQIQDAINGFLVNSSKEATEKIIYILKNLHIARRISQQAHKTVKNNFLLPHKVLNYLNLLNQLLKSPVSLEEPALTSPSLVTPS</sequence>
<dbReference type="PATRIC" id="fig|1618424.3.peg.1024"/>
<reference evidence="2 3" key="1">
    <citation type="journal article" date="2015" name="Nature">
        <title>rRNA introns, odd ribosomes, and small enigmatic genomes across a large radiation of phyla.</title>
        <authorList>
            <person name="Brown C.T."/>
            <person name="Hug L.A."/>
            <person name="Thomas B.C."/>
            <person name="Sharon I."/>
            <person name="Castelle C.J."/>
            <person name="Singh A."/>
            <person name="Wilkins M.J."/>
            <person name="Williams K.H."/>
            <person name="Banfield J.F."/>
        </authorList>
    </citation>
    <scope>NUCLEOTIDE SEQUENCE [LARGE SCALE GENOMIC DNA]</scope>
</reference>
<dbReference type="SUPFAM" id="SSF53756">
    <property type="entry name" value="UDP-Glycosyltransferase/glycogen phosphorylase"/>
    <property type="match status" value="1"/>
</dbReference>
<dbReference type="InterPro" id="IPR001296">
    <property type="entry name" value="Glyco_trans_1"/>
</dbReference>
<dbReference type="GO" id="GO:0016757">
    <property type="term" value="F:glycosyltransferase activity"/>
    <property type="evidence" value="ECO:0007669"/>
    <property type="project" value="InterPro"/>
</dbReference>
<evidence type="ECO:0000313" key="3">
    <source>
        <dbReference type="Proteomes" id="UP000034601"/>
    </source>
</evidence>
<dbReference type="PANTHER" id="PTHR47779">
    <property type="entry name" value="SYNTHASE (CCG-9), PUTATIVE (AFU_ORTHOLOGUE AFUA_3G12100)-RELATED"/>
    <property type="match status" value="1"/>
</dbReference>
<feature type="domain" description="Glycosyl transferase family 1" evidence="1">
    <location>
        <begin position="48"/>
        <end position="209"/>
    </location>
</feature>
<dbReference type="PANTHER" id="PTHR47779:SF1">
    <property type="entry name" value="SYNTHASE (CCG-9), PUTATIVE (AFU_ORTHOLOGUE AFUA_3G12100)-RELATED"/>
    <property type="match status" value="1"/>
</dbReference>
<evidence type="ECO:0000259" key="1">
    <source>
        <dbReference type="Pfam" id="PF00534"/>
    </source>
</evidence>
<dbReference type="EMBL" id="LCAB01000016">
    <property type="protein sequence ID" value="KKR82302.1"/>
    <property type="molecule type" value="Genomic_DNA"/>
</dbReference>
<accession>A0A0G0X3W2</accession>
<protein>
    <submittedName>
        <fullName evidence="2">Glycosyl transferase group 1</fullName>
    </submittedName>
</protein>
<name>A0A0G0X3W2_9BACT</name>